<evidence type="ECO:0000256" key="4">
    <source>
        <dbReference type="ARBA" id="ARBA00006929"/>
    </source>
</evidence>
<protein>
    <submittedName>
        <fullName evidence="11">Flagellar basal body L-ring protein FlgH</fullName>
    </submittedName>
</protein>
<dbReference type="PANTHER" id="PTHR34933">
    <property type="entry name" value="FLAGELLAR L-RING PROTEIN"/>
    <property type="match status" value="1"/>
</dbReference>
<keyword evidence="8" id="KW-0998">Cell outer membrane</keyword>
<evidence type="ECO:0000313" key="11">
    <source>
        <dbReference type="EMBL" id="MFA9479001.1"/>
    </source>
</evidence>
<evidence type="ECO:0000256" key="3">
    <source>
        <dbReference type="ARBA" id="ARBA00004442"/>
    </source>
</evidence>
<keyword evidence="11" id="KW-0969">Cilium</keyword>
<name>A0ABV4U643_9BACT</name>
<keyword evidence="6" id="KW-0472">Membrane</keyword>
<accession>A0ABV4U643</accession>
<comment type="caution">
    <text evidence="11">The sequence shown here is derived from an EMBL/GenBank/DDBJ whole genome shotgun (WGS) entry which is preliminary data.</text>
</comment>
<comment type="subcellular location">
    <subcellularLocation>
        <location evidence="2">Bacterial flagellum basal body</location>
    </subcellularLocation>
    <subcellularLocation>
        <location evidence="3">Cell outer membrane</location>
    </subcellularLocation>
</comment>
<evidence type="ECO:0000256" key="5">
    <source>
        <dbReference type="ARBA" id="ARBA00022729"/>
    </source>
</evidence>
<dbReference type="InterPro" id="IPR000527">
    <property type="entry name" value="Flag_Lring"/>
</dbReference>
<evidence type="ECO:0000256" key="8">
    <source>
        <dbReference type="ARBA" id="ARBA00023237"/>
    </source>
</evidence>
<keyword evidence="7" id="KW-0975">Bacterial flagellum</keyword>
<evidence type="ECO:0000256" key="7">
    <source>
        <dbReference type="ARBA" id="ARBA00023143"/>
    </source>
</evidence>
<gene>
    <name evidence="11" type="ORF">ACERK3_11965</name>
</gene>
<feature type="signal peptide" evidence="10">
    <location>
        <begin position="1"/>
        <end position="30"/>
    </location>
</feature>
<sequence>MQRIMPTTLAILLTLAVALPAIGQSSSLFAQPSDRHRDPSPQAQGEQYSVQNGTLRERRQATRLSPAIANASYSAVRIPEPRSFAMHDLITIIIRESTDTSFNQSLDTEKRSNYGGEITDFPRLSVRDLLNFQLAPSSMEQGNPRLGIGFNSNFEGEGDYRRRDSITGRITARVVDVKPNGTLVLEARKYIESDGEVLDMVLTGTARVDDVTTDNTVLSSQLHDLRLSKQHEGELRRTSRKGIFTRILDTIFNF</sequence>
<keyword evidence="12" id="KW-1185">Reference proteome</keyword>
<feature type="compositionally biased region" description="Polar residues" evidence="9">
    <location>
        <begin position="41"/>
        <end position="54"/>
    </location>
</feature>
<comment type="function">
    <text evidence="1">Assembles around the rod to form the L-ring and probably protects the motor/basal body from shearing forces during rotation.</text>
</comment>
<organism evidence="11 12">
    <name type="scientific">Natronomicrosphaera hydrolytica</name>
    <dbReference type="NCBI Taxonomy" id="3242702"/>
    <lineage>
        <taxon>Bacteria</taxon>
        <taxon>Pseudomonadati</taxon>
        <taxon>Planctomycetota</taxon>
        <taxon>Phycisphaerae</taxon>
        <taxon>Phycisphaerales</taxon>
        <taxon>Phycisphaeraceae</taxon>
        <taxon>Natronomicrosphaera</taxon>
    </lineage>
</organism>
<dbReference type="PANTHER" id="PTHR34933:SF1">
    <property type="entry name" value="FLAGELLAR L-RING PROTEIN"/>
    <property type="match status" value="1"/>
</dbReference>
<reference evidence="11 12" key="1">
    <citation type="submission" date="2024-08" db="EMBL/GenBank/DDBJ databases">
        <title>Whole-genome sequencing of halo(alkali)philic microorganisms from hypersaline lakes.</title>
        <authorList>
            <person name="Sorokin D.Y."/>
            <person name="Merkel A.Y."/>
            <person name="Messina E."/>
            <person name="Yakimov M."/>
        </authorList>
    </citation>
    <scope>NUCLEOTIDE SEQUENCE [LARGE SCALE GENOMIC DNA]</scope>
    <source>
        <strain evidence="11 12">AB-hyl4</strain>
    </source>
</reference>
<dbReference type="EMBL" id="JBGUBD010000006">
    <property type="protein sequence ID" value="MFA9479001.1"/>
    <property type="molecule type" value="Genomic_DNA"/>
</dbReference>
<keyword evidence="11" id="KW-0966">Cell projection</keyword>
<dbReference type="Pfam" id="PF02107">
    <property type="entry name" value="FlgH"/>
    <property type="match status" value="1"/>
</dbReference>
<evidence type="ECO:0000256" key="1">
    <source>
        <dbReference type="ARBA" id="ARBA00002591"/>
    </source>
</evidence>
<evidence type="ECO:0000256" key="10">
    <source>
        <dbReference type="SAM" id="SignalP"/>
    </source>
</evidence>
<dbReference type="Proteomes" id="UP001575105">
    <property type="component" value="Unassembled WGS sequence"/>
</dbReference>
<keyword evidence="5 10" id="KW-0732">Signal</keyword>
<comment type="similarity">
    <text evidence="4">Belongs to the FlgH family.</text>
</comment>
<dbReference type="RefSeq" id="WP_425345918.1">
    <property type="nucleotide sequence ID" value="NZ_JBGUBD010000006.1"/>
</dbReference>
<proteinExistence type="inferred from homology"/>
<evidence type="ECO:0000256" key="6">
    <source>
        <dbReference type="ARBA" id="ARBA00023136"/>
    </source>
</evidence>
<evidence type="ECO:0000256" key="9">
    <source>
        <dbReference type="SAM" id="MobiDB-lite"/>
    </source>
</evidence>
<evidence type="ECO:0000256" key="2">
    <source>
        <dbReference type="ARBA" id="ARBA00004117"/>
    </source>
</evidence>
<keyword evidence="11" id="KW-0282">Flagellum</keyword>
<evidence type="ECO:0000313" key="12">
    <source>
        <dbReference type="Proteomes" id="UP001575105"/>
    </source>
</evidence>
<feature type="region of interest" description="Disordered" evidence="9">
    <location>
        <begin position="29"/>
        <end position="54"/>
    </location>
</feature>
<feature type="chain" id="PRO_5046319035" evidence="10">
    <location>
        <begin position="31"/>
        <end position="254"/>
    </location>
</feature>